<dbReference type="SFLD" id="SFLDG01067">
    <property type="entry name" value="SPASM/twitch_domain_containing"/>
    <property type="match status" value="1"/>
</dbReference>
<organism evidence="16 17">
    <name type="scientific">Desulfofundulus thermosubterraneus DSM 16057</name>
    <dbReference type="NCBI Taxonomy" id="1121432"/>
    <lineage>
        <taxon>Bacteria</taxon>
        <taxon>Bacillati</taxon>
        <taxon>Bacillota</taxon>
        <taxon>Clostridia</taxon>
        <taxon>Eubacteriales</taxon>
        <taxon>Peptococcaceae</taxon>
        <taxon>Desulfofundulus</taxon>
    </lineage>
</organism>
<dbReference type="Pfam" id="PF04055">
    <property type="entry name" value="Radical_SAM"/>
    <property type="match status" value="1"/>
</dbReference>
<comment type="cofactor">
    <cofactor evidence="1">
        <name>[4Fe-4S] cluster</name>
        <dbReference type="ChEBI" id="CHEBI:49883"/>
    </cofactor>
</comment>
<dbReference type="PROSITE" id="PS51918">
    <property type="entry name" value="RADICAL_SAM"/>
    <property type="match status" value="1"/>
</dbReference>
<comment type="function">
    <text evidence="2">Involved in the biosynthesis of the iron-molybdenum cofactor (FeMo-co or M-cluster) found in the dinitrogenase enzyme of the nitrogenase complex in nitrogen-fixing microorganisms. NifB catalyzes the crucial step of radical SAM-dependent carbide insertion that occurs concomitant with the insertion of a 9th sulfur and the rearrangement/coupling of two [4Fe-4S] clusters into a [8Fe-9S-C] cluster, the precursor to the M-cluster.</text>
</comment>
<feature type="domain" description="Radical SAM core" evidence="15">
    <location>
        <begin position="21"/>
        <end position="260"/>
    </location>
</feature>
<dbReference type="OrthoDB" id="9764725at2"/>
<keyword evidence="8" id="KW-0479">Metal-binding</keyword>
<dbReference type="EMBL" id="FQZM01000006">
    <property type="protein sequence ID" value="SHI53693.1"/>
    <property type="molecule type" value="Genomic_DNA"/>
</dbReference>
<dbReference type="InterPro" id="IPR006638">
    <property type="entry name" value="Elp3/MiaA/NifB-like_rSAM"/>
</dbReference>
<evidence type="ECO:0000256" key="6">
    <source>
        <dbReference type="ARBA" id="ARBA00022485"/>
    </source>
</evidence>
<evidence type="ECO:0000256" key="5">
    <source>
        <dbReference type="ARBA" id="ARBA00021702"/>
    </source>
</evidence>
<dbReference type="GO" id="GO:0046872">
    <property type="term" value="F:metal ion binding"/>
    <property type="evidence" value="ECO:0007669"/>
    <property type="project" value="UniProtKB-KW"/>
</dbReference>
<dbReference type="InterPro" id="IPR013785">
    <property type="entry name" value="Aldolase_TIM"/>
</dbReference>
<reference evidence="17" key="1">
    <citation type="submission" date="2016-11" db="EMBL/GenBank/DDBJ databases">
        <authorList>
            <person name="Varghese N."/>
            <person name="Submissions S."/>
        </authorList>
    </citation>
    <scope>NUCLEOTIDE SEQUENCE [LARGE SCALE GENOMIC DNA]</scope>
    <source>
        <strain evidence="17">DSM 16057</strain>
    </source>
</reference>
<keyword evidence="17" id="KW-1185">Reference proteome</keyword>
<comment type="pathway">
    <text evidence="3">Cofactor biosynthesis; Fe-Mo cofactor biosynthesis.</text>
</comment>
<dbReference type="Proteomes" id="UP000184529">
    <property type="component" value="Unassembled WGS sequence"/>
</dbReference>
<keyword evidence="7" id="KW-0949">S-adenosyl-L-methionine</keyword>
<keyword evidence="12" id="KW-0456">Lyase</keyword>
<sequence>MRDPACEEITREHPCYSKAAARWFGRVHLPVAPDCNIKCRYCTRLYDCANENRPGVTSRLMTPGEALQYVKRVVERDGRIRVVGVAGPGEPLANKATMHTLQLVHHRFPELIKCISTNGLLLTGSLPALREAGVRAVTVTVNAVSPAVGSRIYDYVSYRGQVYKGTAGAELLWRAQHAGIRLARELGMVVKVNSVLIPGVNDVHLEEVARAVKAAGAHVMNIIPLIPQGKFAGLLPPPPERVNLLRQKLSPIIEQMTHCRRCRADAAGLLT</sequence>
<evidence type="ECO:0000259" key="15">
    <source>
        <dbReference type="PROSITE" id="PS51918"/>
    </source>
</evidence>
<keyword evidence="6" id="KW-0004">4Fe-4S</keyword>
<dbReference type="SUPFAM" id="SSF102114">
    <property type="entry name" value="Radical SAM enzymes"/>
    <property type="match status" value="1"/>
</dbReference>
<evidence type="ECO:0000256" key="14">
    <source>
        <dbReference type="ARBA" id="ARBA00032102"/>
    </source>
</evidence>
<dbReference type="STRING" id="1121432.SAMN02745219_00530"/>
<dbReference type="RefSeq" id="WP_072867218.1">
    <property type="nucleotide sequence ID" value="NZ_FQZM01000006.1"/>
</dbReference>
<proteinExistence type="inferred from homology"/>
<dbReference type="Gene3D" id="3.20.20.70">
    <property type="entry name" value="Aldolase class I"/>
    <property type="match status" value="1"/>
</dbReference>
<gene>
    <name evidence="16" type="ORF">SAMN02745219_00530</name>
</gene>
<evidence type="ECO:0000256" key="8">
    <source>
        <dbReference type="ARBA" id="ARBA00022723"/>
    </source>
</evidence>
<dbReference type="InterPro" id="IPR058240">
    <property type="entry name" value="rSAM_sf"/>
</dbReference>
<evidence type="ECO:0000313" key="17">
    <source>
        <dbReference type="Proteomes" id="UP000184529"/>
    </source>
</evidence>
<evidence type="ECO:0000256" key="12">
    <source>
        <dbReference type="ARBA" id="ARBA00023239"/>
    </source>
</evidence>
<evidence type="ECO:0000256" key="11">
    <source>
        <dbReference type="ARBA" id="ARBA00023231"/>
    </source>
</evidence>
<evidence type="ECO:0000256" key="4">
    <source>
        <dbReference type="ARBA" id="ARBA00006804"/>
    </source>
</evidence>
<dbReference type="UniPathway" id="UPA00782"/>
<dbReference type="CDD" id="cd01335">
    <property type="entry name" value="Radical_SAM"/>
    <property type="match status" value="1"/>
</dbReference>
<keyword evidence="9" id="KW-0408">Iron</keyword>
<dbReference type="SFLD" id="SFLDS00029">
    <property type="entry name" value="Radical_SAM"/>
    <property type="match status" value="1"/>
</dbReference>
<keyword evidence="10" id="KW-0411">Iron-sulfur</keyword>
<accession>A0A1M6BYI6</accession>
<dbReference type="PANTHER" id="PTHR43787">
    <property type="entry name" value="FEMO COFACTOR BIOSYNTHESIS PROTEIN NIFB-RELATED"/>
    <property type="match status" value="1"/>
</dbReference>
<dbReference type="InterPro" id="IPR007197">
    <property type="entry name" value="rSAM"/>
</dbReference>
<dbReference type="SMART" id="SM00729">
    <property type="entry name" value="Elp3"/>
    <property type="match status" value="1"/>
</dbReference>
<evidence type="ECO:0000256" key="13">
    <source>
        <dbReference type="ARBA" id="ARBA00030926"/>
    </source>
</evidence>
<dbReference type="SFLD" id="SFLDG01068">
    <property type="entry name" value="FeMo_cofactor_biosynthesis_pro"/>
    <property type="match status" value="1"/>
</dbReference>
<dbReference type="GO" id="GO:0051539">
    <property type="term" value="F:4 iron, 4 sulfur cluster binding"/>
    <property type="evidence" value="ECO:0007669"/>
    <property type="project" value="UniProtKB-KW"/>
</dbReference>
<dbReference type="AlphaFoldDB" id="A0A1M6BYI6"/>
<evidence type="ECO:0000256" key="10">
    <source>
        <dbReference type="ARBA" id="ARBA00023014"/>
    </source>
</evidence>
<dbReference type="SFLD" id="SFLDF00281">
    <property type="entry name" value="FeMo_cofactor_biosynthesis_pro"/>
    <property type="match status" value="1"/>
</dbReference>
<name>A0A1M6BYI6_9FIRM</name>
<protein>
    <recommendedName>
        <fullName evidence="5">FeMo cofactor biosynthesis protein NifB</fullName>
    </recommendedName>
    <alternativeName>
        <fullName evidence="14">Nitrogenase cofactor maturase NifB</fullName>
    </alternativeName>
    <alternativeName>
        <fullName evidence="13">Radical SAM assemblase NifB</fullName>
    </alternativeName>
</protein>
<keyword evidence="11" id="KW-0535">Nitrogen fixation</keyword>
<evidence type="ECO:0000313" key="16">
    <source>
        <dbReference type="EMBL" id="SHI53693.1"/>
    </source>
</evidence>
<evidence type="ECO:0000256" key="1">
    <source>
        <dbReference type="ARBA" id="ARBA00001966"/>
    </source>
</evidence>
<comment type="similarity">
    <text evidence="4">Belongs to the radical SAM superfamily. NifB family.</text>
</comment>
<evidence type="ECO:0000256" key="7">
    <source>
        <dbReference type="ARBA" id="ARBA00022691"/>
    </source>
</evidence>
<dbReference type="PANTHER" id="PTHR43787:SF13">
    <property type="entry name" value="FEMO COFACTOR BIOSYNTHESIS PROTEIN NIFB"/>
    <property type="match status" value="1"/>
</dbReference>
<evidence type="ECO:0000256" key="9">
    <source>
        <dbReference type="ARBA" id="ARBA00023004"/>
    </source>
</evidence>
<evidence type="ECO:0000256" key="2">
    <source>
        <dbReference type="ARBA" id="ARBA00003522"/>
    </source>
</evidence>
<evidence type="ECO:0000256" key="3">
    <source>
        <dbReference type="ARBA" id="ARBA00005155"/>
    </source>
</evidence>
<dbReference type="GO" id="GO:0016829">
    <property type="term" value="F:lyase activity"/>
    <property type="evidence" value="ECO:0007669"/>
    <property type="project" value="UniProtKB-KW"/>
</dbReference>